<dbReference type="InterPro" id="IPR007630">
    <property type="entry name" value="RNA_pol_sigma70_r4"/>
</dbReference>
<protein>
    <recommendedName>
        <fullName evidence="6">RNA polymerase sigma factor SigA</fullName>
    </recommendedName>
</protein>
<dbReference type="Pfam" id="PF04539">
    <property type="entry name" value="Sigma70_r3"/>
    <property type="match status" value="1"/>
</dbReference>
<dbReference type="Pfam" id="PF03979">
    <property type="entry name" value="Sigma70_r1_1"/>
    <property type="match status" value="1"/>
</dbReference>
<dbReference type="InterPro" id="IPR012760">
    <property type="entry name" value="RNA_pol_sigma_RpoD_C"/>
</dbReference>
<feature type="domain" description="RNA polymerase sigma-70" evidence="7">
    <location>
        <begin position="173"/>
        <end position="186"/>
    </location>
</feature>
<dbReference type="SUPFAM" id="SSF88659">
    <property type="entry name" value="Sigma3 and sigma4 domains of RNA polymerase sigma factors"/>
    <property type="match status" value="2"/>
</dbReference>
<dbReference type="InterPro" id="IPR014284">
    <property type="entry name" value="RNA_pol_sigma-70_dom"/>
</dbReference>
<keyword evidence="2 6" id="KW-0805">Transcription regulation</keyword>
<dbReference type="PROSITE" id="PS00715">
    <property type="entry name" value="SIGMA70_1"/>
    <property type="match status" value="1"/>
</dbReference>
<dbReference type="EMBL" id="JBHTGP010000011">
    <property type="protein sequence ID" value="MFD0686674.1"/>
    <property type="molecule type" value="Genomic_DNA"/>
</dbReference>
<name>A0ABW2XM24_9ACTN</name>
<dbReference type="NCBIfam" id="TIGR02937">
    <property type="entry name" value="sigma70-ECF"/>
    <property type="match status" value="1"/>
</dbReference>
<reference evidence="10" key="1">
    <citation type="journal article" date="2019" name="Int. J. Syst. Evol. Microbiol.">
        <title>The Global Catalogue of Microorganisms (GCM) 10K type strain sequencing project: providing services to taxonomists for standard genome sequencing and annotation.</title>
        <authorList>
            <consortium name="The Broad Institute Genomics Platform"/>
            <consortium name="The Broad Institute Genome Sequencing Center for Infectious Disease"/>
            <person name="Wu L."/>
            <person name="Ma J."/>
        </authorList>
    </citation>
    <scope>NUCLEOTIDE SEQUENCE [LARGE SCALE GENOMIC DNA]</scope>
    <source>
        <strain evidence="10">JCM 9371</strain>
    </source>
</reference>
<evidence type="ECO:0000256" key="1">
    <source>
        <dbReference type="ARBA" id="ARBA00022490"/>
    </source>
</evidence>
<evidence type="ECO:0000256" key="4">
    <source>
        <dbReference type="ARBA" id="ARBA00023125"/>
    </source>
</evidence>
<dbReference type="Proteomes" id="UP001597063">
    <property type="component" value="Unassembled WGS sequence"/>
</dbReference>
<dbReference type="InterPro" id="IPR007627">
    <property type="entry name" value="RNA_pol_sigma70_r2"/>
</dbReference>
<feature type="DNA-binding region" description="H-T-H motif" evidence="6">
    <location>
        <begin position="342"/>
        <end position="361"/>
    </location>
</feature>
<dbReference type="InterPro" id="IPR042189">
    <property type="entry name" value="RNA_pol_sigma_70_r1_1_sf"/>
</dbReference>
<dbReference type="PRINTS" id="PR00046">
    <property type="entry name" value="SIGMA70FCT"/>
</dbReference>
<gene>
    <name evidence="9" type="primary">rpoD</name>
    <name evidence="6" type="synonym">sigA</name>
    <name evidence="9" type="ORF">ACFQZM_19395</name>
</gene>
<evidence type="ECO:0000256" key="2">
    <source>
        <dbReference type="ARBA" id="ARBA00023015"/>
    </source>
</evidence>
<evidence type="ECO:0000259" key="8">
    <source>
        <dbReference type="PROSITE" id="PS00716"/>
    </source>
</evidence>
<accession>A0ABW2XM24</accession>
<dbReference type="InterPro" id="IPR013324">
    <property type="entry name" value="RNA_pol_sigma_r3/r4-like"/>
</dbReference>
<keyword evidence="4 6" id="KW-0238">DNA-binding</keyword>
<dbReference type="Pfam" id="PF04542">
    <property type="entry name" value="Sigma70_r2"/>
    <property type="match status" value="1"/>
</dbReference>
<feature type="region of interest" description="Sigma-70 factor domain-2" evidence="6">
    <location>
        <begin position="149"/>
        <end position="219"/>
    </location>
</feature>
<evidence type="ECO:0000256" key="6">
    <source>
        <dbReference type="HAMAP-Rule" id="MF_00963"/>
    </source>
</evidence>
<dbReference type="Gene3D" id="1.10.10.10">
    <property type="entry name" value="Winged helix-like DNA-binding domain superfamily/Winged helix DNA-binding domain"/>
    <property type="match status" value="2"/>
</dbReference>
<evidence type="ECO:0000313" key="9">
    <source>
        <dbReference type="EMBL" id="MFD0686674.1"/>
    </source>
</evidence>
<dbReference type="Pfam" id="PF00140">
    <property type="entry name" value="Sigma70_r1_2"/>
    <property type="match status" value="1"/>
</dbReference>
<feature type="domain" description="RNA polymerase sigma-70" evidence="8">
    <location>
        <begin position="341"/>
        <end position="367"/>
    </location>
</feature>
<dbReference type="SUPFAM" id="SSF88946">
    <property type="entry name" value="Sigma2 domain of RNA polymerase sigma factors"/>
    <property type="match status" value="1"/>
</dbReference>
<keyword evidence="5 6" id="KW-0804">Transcription</keyword>
<dbReference type="InterPro" id="IPR009042">
    <property type="entry name" value="RNA_pol_sigma70_r1_2"/>
</dbReference>
<sequence>MLPSEAPSVDQVADLVARGRERGGVTVDDVAAALDRSDLPDDSLERVVRMLAEQGVEVLESQQETEDVARADEGDLGKRAPTSDLVRIYLREIGRVPLLTAEDEVELAKSIEAGLFAEEKMAHVAILSRGERIDLELLAREGVRAKQRLIEANLRLVVSIAKRYVGRGMLFLDLIQEGNLGLIRAVEKFDYTKGFKFSTYATWWIRQAITRAIADQARTIRIPVHMVETINKLVRVQRQLHQDLGREPTPEEIGLEMGLTPVRVVEIQRIAQEPVSLQSPIGEEDSDLGDFIEDADAVVPIEAAAFILLQDQLEDILGTLSDREQRIIQLRFGLTDGHPRTLEEVGREFGVTRERIRQIESKTLAKLRHPSRAQMLREYLD</sequence>
<dbReference type="InterPro" id="IPR013325">
    <property type="entry name" value="RNA_pol_sigma_r2"/>
</dbReference>
<comment type="caution">
    <text evidence="6">Lacks conserved residue(s) required for the propagation of feature annotation.</text>
</comment>
<dbReference type="NCBIfam" id="TIGR02393">
    <property type="entry name" value="RpoD_Cterm"/>
    <property type="match status" value="1"/>
</dbReference>
<dbReference type="InterPro" id="IPR007127">
    <property type="entry name" value="RNA_pol_sigma_70_r1_1"/>
</dbReference>
<dbReference type="InterPro" id="IPR036388">
    <property type="entry name" value="WH-like_DNA-bd_sf"/>
</dbReference>
<dbReference type="InterPro" id="IPR000943">
    <property type="entry name" value="RNA_pol_sigma70"/>
</dbReference>
<dbReference type="InterPro" id="IPR050239">
    <property type="entry name" value="Sigma-70_RNA_pol_init_factors"/>
</dbReference>
<dbReference type="RefSeq" id="WP_131761984.1">
    <property type="nucleotide sequence ID" value="NZ_CAACUY010000200.1"/>
</dbReference>
<dbReference type="Pfam" id="PF04545">
    <property type="entry name" value="Sigma70_r4"/>
    <property type="match status" value="1"/>
</dbReference>
<dbReference type="Gene3D" id="1.20.120.1810">
    <property type="match status" value="1"/>
</dbReference>
<evidence type="ECO:0000259" key="7">
    <source>
        <dbReference type="PROSITE" id="PS00715"/>
    </source>
</evidence>
<keyword evidence="10" id="KW-1185">Reference proteome</keyword>
<dbReference type="PROSITE" id="PS00716">
    <property type="entry name" value="SIGMA70_2"/>
    <property type="match status" value="1"/>
</dbReference>
<comment type="similarity">
    <text evidence="6">Belongs to the sigma-70 factor family. RpoD/SigA subfamily.</text>
</comment>
<feature type="short sequence motif" description="Interaction with polymerase core subunit RpoC" evidence="6">
    <location>
        <begin position="173"/>
        <end position="176"/>
    </location>
</feature>
<keyword evidence="3 6" id="KW-0731">Sigma factor</keyword>
<comment type="caution">
    <text evidence="9">The sequence shown here is derived from an EMBL/GenBank/DDBJ whole genome shotgun (WGS) entry which is preliminary data.</text>
</comment>
<dbReference type="Gene3D" id="1.10.601.10">
    <property type="entry name" value="RNA Polymerase Primary Sigma Factor"/>
    <property type="match status" value="1"/>
</dbReference>
<dbReference type="CDD" id="cd06171">
    <property type="entry name" value="Sigma70_r4"/>
    <property type="match status" value="1"/>
</dbReference>
<comment type="function">
    <text evidence="6">Sigma factors are initiation factors that promote the attachment of RNA polymerase to specific initiation sites and are then released. This sigma factor is the primary sigma factor during exponential growth.</text>
</comment>
<dbReference type="PANTHER" id="PTHR30603:SF60">
    <property type="entry name" value="RNA POLYMERASE SIGMA FACTOR RPOD"/>
    <property type="match status" value="1"/>
</dbReference>
<dbReference type="InterPro" id="IPR028630">
    <property type="entry name" value="Sigma70_RpoD"/>
</dbReference>
<dbReference type="HAMAP" id="MF_00963">
    <property type="entry name" value="Sigma70_RpoD_SigA"/>
    <property type="match status" value="1"/>
</dbReference>
<evidence type="ECO:0000256" key="5">
    <source>
        <dbReference type="ARBA" id="ARBA00023163"/>
    </source>
</evidence>
<evidence type="ECO:0000313" key="10">
    <source>
        <dbReference type="Proteomes" id="UP001597063"/>
    </source>
</evidence>
<dbReference type="PANTHER" id="PTHR30603">
    <property type="entry name" value="RNA POLYMERASE SIGMA FACTOR RPO"/>
    <property type="match status" value="1"/>
</dbReference>
<comment type="subunit">
    <text evidence="6">Interacts transiently with the RNA polymerase catalytic core.</text>
</comment>
<proteinExistence type="inferred from homology"/>
<keyword evidence="1 6" id="KW-0963">Cytoplasm</keyword>
<comment type="subcellular location">
    <subcellularLocation>
        <location evidence="6">Cytoplasm</location>
    </subcellularLocation>
</comment>
<dbReference type="Gene3D" id="1.10.220.120">
    <property type="entry name" value="Sigma-70 factor, region 1.1"/>
    <property type="match status" value="1"/>
</dbReference>
<evidence type="ECO:0000256" key="3">
    <source>
        <dbReference type="ARBA" id="ARBA00023082"/>
    </source>
</evidence>
<feature type="region of interest" description="Sigma-70 factor domain-4" evidence="6">
    <location>
        <begin position="316"/>
        <end position="369"/>
    </location>
</feature>
<organism evidence="9 10">
    <name type="scientific">Actinomadura fibrosa</name>
    <dbReference type="NCBI Taxonomy" id="111802"/>
    <lineage>
        <taxon>Bacteria</taxon>
        <taxon>Bacillati</taxon>
        <taxon>Actinomycetota</taxon>
        <taxon>Actinomycetes</taxon>
        <taxon>Streptosporangiales</taxon>
        <taxon>Thermomonosporaceae</taxon>
        <taxon>Actinomadura</taxon>
    </lineage>
</organism>
<dbReference type="InterPro" id="IPR007624">
    <property type="entry name" value="RNA_pol_sigma70_r3"/>
</dbReference>